<evidence type="ECO:0000256" key="3">
    <source>
        <dbReference type="SAM" id="SignalP"/>
    </source>
</evidence>
<dbReference type="Gene3D" id="2.60.40.2500">
    <property type="match status" value="1"/>
</dbReference>
<evidence type="ECO:0000256" key="1">
    <source>
        <dbReference type="ARBA" id="ARBA00006135"/>
    </source>
</evidence>
<dbReference type="Proteomes" id="UP000034410">
    <property type="component" value="Plasmid"/>
</dbReference>
<dbReference type="InterPro" id="IPR033645">
    <property type="entry name" value="VirB9/CagX/TrbG_C"/>
</dbReference>
<dbReference type="NCBIfam" id="TIGR02775">
    <property type="entry name" value="TrbG_Ti"/>
    <property type="match status" value="1"/>
</dbReference>
<reference evidence="4 5" key="1">
    <citation type="journal article" date="2015" name="Genome Announc.">
        <title>Complete Genome Sequence of Sedimenticola thiotaurini Strain SIP-G1, a Polyphosphate- and Polyhydroxyalkanoate-Accumulating Sulfur-Oxidizing Gammaproteobacterium Isolated from Salt Marsh Sediments.</title>
        <authorList>
            <person name="Flood B.E."/>
            <person name="Jones D.S."/>
            <person name="Bailey J.V."/>
        </authorList>
    </citation>
    <scope>NUCLEOTIDE SEQUENCE [LARGE SCALE GENOMIC DNA]</scope>
    <source>
        <strain evidence="4 5">SIP-G1</strain>
        <plasmid evidence="5">Plasmid</plasmid>
    </source>
</reference>
<name>A0A0F7K1H5_9GAMM</name>
<proteinExistence type="inferred from homology"/>
<keyword evidence="5" id="KW-1185">Reference proteome</keyword>
<protein>
    <recommendedName>
        <fullName evidence="6">P-type conjugative transfer protein TrbG</fullName>
    </recommendedName>
</protein>
<dbReference type="EMBL" id="CP011413">
    <property type="protein sequence ID" value="AKH22406.1"/>
    <property type="molecule type" value="Genomic_DNA"/>
</dbReference>
<evidence type="ECO:0000256" key="2">
    <source>
        <dbReference type="ARBA" id="ARBA00022729"/>
    </source>
</evidence>
<organism evidence="4 5">
    <name type="scientific">Sedimenticola thiotaurini</name>
    <dbReference type="NCBI Taxonomy" id="1543721"/>
    <lineage>
        <taxon>Bacteria</taxon>
        <taxon>Pseudomonadati</taxon>
        <taxon>Pseudomonadota</taxon>
        <taxon>Gammaproteobacteria</taxon>
        <taxon>Chromatiales</taxon>
        <taxon>Sedimenticolaceae</taxon>
        <taxon>Sedimenticola</taxon>
    </lineage>
</organism>
<geneLocation type="plasmid" evidence="4">
    <name>unnamed</name>
</geneLocation>
<dbReference type="RefSeq" id="WP_046861487.1">
    <property type="nucleotide sequence ID" value="NZ_CP011413.1"/>
</dbReference>
<keyword evidence="2 3" id="KW-0732">Signal</keyword>
<dbReference type="PATRIC" id="fig|1543721.4.peg.3784"/>
<accession>A0A0F7K1H5</accession>
<sequence>MIRTILIAIGLVMATQTASAAKISPRDRTGVELSKAWMTEDIKPRRSADGSVVFQYGATLPTVVCAPLRVCDIALQPGEKVISSPKLGDTVRWKLAPAKSGPEGAEIIHAVVKPTEPGLDTTLMIPTDRRMYHLRLVSTKTDWMPFISFEYPEDHEKAWAEIQVAQAEQQRRESMRKLEVGASRMPVEDLNFEYEIDGESHWRPVRVFDDGSHTYIDLPHKAKHRDAPILLVNDAEQDRLVNYRMHGSRFIVDTLFDQAKLISGVGDNQQKVVIRRAGQ</sequence>
<feature type="chain" id="PRO_5002517927" description="P-type conjugative transfer protein TrbG" evidence="3">
    <location>
        <begin position="21"/>
        <end position="279"/>
    </location>
</feature>
<dbReference type="Pfam" id="PF03524">
    <property type="entry name" value="CagX"/>
    <property type="match status" value="1"/>
</dbReference>
<dbReference type="InterPro" id="IPR010258">
    <property type="entry name" value="Conjugal_tfr_TrbG/VirB9/CagX"/>
</dbReference>
<evidence type="ECO:0000313" key="5">
    <source>
        <dbReference type="Proteomes" id="UP000034410"/>
    </source>
</evidence>
<dbReference type="InterPro" id="IPR014142">
    <property type="entry name" value="TrbG_Ti"/>
</dbReference>
<dbReference type="OrthoDB" id="5357875at2"/>
<evidence type="ECO:0008006" key="6">
    <source>
        <dbReference type="Google" id="ProtNLM"/>
    </source>
</evidence>
<dbReference type="InterPro" id="IPR038161">
    <property type="entry name" value="VirB9/CagX/TrbG_C_sf"/>
</dbReference>
<dbReference type="KEGG" id="seds:AAY24_18275"/>
<keyword evidence="4" id="KW-0614">Plasmid</keyword>
<dbReference type="CDD" id="cd06911">
    <property type="entry name" value="VirB9_CagX_TrbG"/>
    <property type="match status" value="1"/>
</dbReference>
<dbReference type="AlphaFoldDB" id="A0A0F7K1H5"/>
<comment type="similarity">
    <text evidence="1">Belongs to the TrbG/VirB9 family.</text>
</comment>
<feature type="signal peptide" evidence="3">
    <location>
        <begin position="1"/>
        <end position="20"/>
    </location>
</feature>
<evidence type="ECO:0000313" key="4">
    <source>
        <dbReference type="EMBL" id="AKH22406.1"/>
    </source>
</evidence>
<gene>
    <name evidence="4" type="ORF">AAY24_18275</name>
</gene>